<accession>A0A743PHG8</accession>
<protein>
    <submittedName>
        <fullName evidence="1">Uncharacterized protein</fullName>
    </submittedName>
</protein>
<dbReference type="AlphaFoldDB" id="A0A743PHG8"/>
<name>A0A743PHG8_SALER</name>
<gene>
    <name evidence="1" type="ORF">G9F27_005312</name>
</gene>
<comment type="caution">
    <text evidence="1">The sequence shown here is derived from an EMBL/GenBank/DDBJ whole genome shotgun (WGS) entry which is preliminary data.</text>
</comment>
<proteinExistence type="predicted"/>
<reference evidence="1" key="2">
    <citation type="submission" date="2020-02" db="EMBL/GenBank/DDBJ databases">
        <authorList>
            <consortium name="NCBI Pathogen Detection Project"/>
        </authorList>
    </citation>
    <scope>NUCLEOTIDE SEQUENCE</scope>
    <source>
        <strain evidence="1">MA.CK_00/00001968</strain>
    </source>
</reference>
<evidence type="ECO:0000313" key="1">
    <source>
        <dbReference type="EMBL" id="HAF2130978.1"/>
    </source>
</evidence>
<sequence length="110" mass="11820">MWGKWLKRIPWGDLLLLVVTALLGWTWVPALTGLSAQLPEAARMARAASQITSLIDGGADTLKRIDLRHPANLPGTFDSVAGAVGDAVSVMTDNSVYLSKLASRMVTRSM</sequence>
<reference evidence="1" key="1">
    <citation type="journal article" date="2018" name="Genome Biol.">
        <title>SKESA: strategic k-mer extension for scrupulous assemblies.</title>
        <authorList>
            <person name="Souvorov A."/>
            <person name="Agarwala R."/>
            <person name="Lipman D.J."/>
        </authorList>
    </citation>
    <scope>NUCLEOTIDE SEQUENCE</scope>
    <source>
        <strain evidence="1">MA.CK_00/00001968</strain>
    </source>
</reference>
<organism evidence="1">
    <name type="scientific">Salmonella enterica</name>
    <name type="common">Salmonella choleraesuis</name>
    <dbReference type="NCBI Taxonomy" id="28901"/>
    <lineage>
        <taxon>Bacteria</taxon>
        <taxon>Pseudomonadati</taxon>
        <taxon>Pseudomonadota</taxon>
        <taxon>Gammaproteobacteria</taxon>
        <taxon>Enterobacterales</taxon>
        <taxon>Enterobacteriaceae</taxon>
        <taxon>Salmonella</taxon>
    </lineage>
</organism>
<dbReference type="EMBL" id="DAAUQX010000087">
    <property type="protein sequence ID" value="HAF2130978.1"/>
    <property type="molecule type" value="Genomic_DNA"/>
</dbReference>